<evidence type="ECO:0008006" key="3">
    <source>
        <dbReference type="Google" id="ProtNLM"/>
    </source>
</evidence>
<dbReference type="AlphaFoldDB" id="A0A975AY46"/>
<reference evidence="1" key="2">
    <citation type="submission" date="2021-04" db="EMBL/GenBank/DDBJ databases">
        <title>Isolation and characterization of a novel species of the genus Sulfurimonas.</title>
        <authorList>
            <person name="Fukui M."/>
        </authorList>
    </citation>
    <scope>NUCLEOTIDE SEQUENCE</scope>
    <source>
        <strain evidence="1">H1576</strain>
    </source>
</reference>
<evidence type="ECO:0000313" key="2">
    <source>
        <dbReference type="Proteomes" id="UP000671852"/>
    </source>
</evidence>
<keyword evidence="2" id="KW-1185">Reference proteome</keyword>
<dbReference type="Proteomes" id="UP000671852">
    <property type="component" value="Chromosome"/>
</dbReference>
<gene>
    <name evidence="1" type="ORF">GJV85_00935</name>
</gene>
<dbReference type="SUPFAM" id="SSF56281">
    <property type="entry name" value="Metallo-hydrolase/oxidoreductase"/>
    <property type="match status" value="1"/>
</dbReference>
<dbReference type="InterPro" id="IPR036866">
    <property type="entry name" value="RibonucZ/Hydroxyglut_hydro"/>
</dbReference>
<dbReference type="RefSeq" id="WP_207562020.1">
    <property type="nucleotide sequence ID" value="NZ_CP046072.1"/>
</dbReference>
<reference evidence="1" key="1">
    <citation type="submission" date="2019-11" db="EMBL/GenBank/DDBJ databases">
        <authorList>
            <person name="Kojima H."/>
        </authorList>
    </citation>
    <scope>NUCLEOTIDE SEQUENCE</scope>
    <source>
        <strain evidence="1">H1576</strain>
    </source>
</reference>
<sequence>METELIFLSHASILIRYKDEYFLTDPWYQSPAFGSWIPIPPMYVHPAYVASIKNKLSILISHAHDDHCDEKFLQIFDRDTAIYSNNFKSKSVMKRVKRNGFTNYNNIDEKGLQIGSFYLRSFRNEEISLDDAMYTIRTPDALIIHCNDNWRILAENIVNMMREEVSIVGSNNTFYMSQNNAASGFPTVYTNITDKIRSEIQNDVINMRLIEGMKNANIVGARYFLPYAGYVGIFLKNKPELLENIISPSKKYIESNLHDKIPKHLEIINMMPGDRFNFDKVIKNFFEKISQENIKDAAINYYNAYGIVDQCQTYKIYEYTNNIQNTLNNFAILFNKFVVDKVSQGKFYPSIIGKTLSIIIEDINLNITIKFGEGCIEFHREANLVIKTDKNIMSGVLSKKIIFENLHVGLLAEFERHPSTVHHRDILMYITMFSYYYLTK</sequence>
<dbReference type="Gene3D" id="3.60.15.10">
    <property type="entry name" value="Ribonuclease Z/Hydroxyacylglutathione hydrolase-like"/>
    <property type="match status" value="1"/>
</dbReference>
<protein>
    <recommendedName>
        <fullName evidence="3">MBL fold metallo-hydrolase</fullName>
    </recommendedName>
</protein>
<evidence type="ECO:0000313" key="1">
    <source>
        <dbReference type="EMBL" id="QSZ40741.1"/>
    </source>
</evidence>
<dbReference type="EMBL" id="CP046072">
    <property type="protein sequence ID" value="QSZ40741.1"/>
    <property type="molecule type" value="Genomic_DNA"/>
</dbReference>
<accession>A0A975AY46</accession>
<proteinExistence type="predicted"/>
<dbReference type="KEGG" id="saqt:GJV85_00935"/>
<organism evidence="1 2">
    <name type="scientific">Sulfurimonas aquatica</name>
    <dbReference type="NCBI Taxonomy" id="2672570"/>
    <lineage>
        <taxon>Bacteria</taxon>
        <taxon>Pseudomonadati</taxon>
        <taxon>Campylobacterota</taxon>
        <taxon>Epsilonproteobacteria</taxon>
        <taxon>Campylobacterales</taxon>
        <taxon>Sulfurimonadaceae</taxon>
        <taxon>Sulfurimonas</taxon>
    </lineage>
</organism>
<name>A0A975AY46_9BACT</name>